<dbReference type="Pfam" id="PF08448">
    <property type="entry name" value="PAS_4"/>
    <property type="match status" value="1"/>
</dbReference>
<dbReference type="InterPro" id="IPR001633">
    <property type="entry name" value="EAL_dom"/>
</dbReference>
<dbReference type="InterPro" id="IPR052155">
    <property type="entry name" value="Biofilm_reg_signaling"/>
</dbReference>
<keyword evidence="6" id="KW-1185">Reference proteome</keyword>
<evidence type="ECO:0000259" key="2">
    <source>
        <dbReference type="PROSITE" id="PS50113"/>
    </source>
</evidence>
<dbReference type="Pfam" id="PF00990">
    <property type="entry name" value="GGDEF"/>
    <property type="match status" value="1"/>
</dbReference>
<feature type="domain" description="GGDEF" evidence="4">
    <location>
        <begin position="290"/>
        <end position="424"/>
    </location>
</feature>
<dbReference type="InterPro" id="IPR000700">
    <property type="entry name" value="PAS-assoc_C"/>
</dbReference>
<protein>
    <submittedName>
        <fullName evidence="5">PAS domain S-box-containing protein/diguanylate cyclase (GGDEF) domain-containing protein</fullName>
    </submittedName>
</protein>
<dbReference type="SMART" id="SM00052">
    <property type="entry name" value="EAL"/>
    <property type="match status" value="1"/>
</dbReference>
<feature type="domain" description="PAC" evidence="2">
    <location>
        <begin position="207"/>
        <end position="259"/>
    </location>
</feature>
<dbReference type="PROSITE" id="PS50883">
    <property type="entry name" value="EAL"/>
    <property type="match status" value="1"/>
</dbReference>
<dbReference type="SMART" id="SM00267">
    <property type="entry name" value="GGDEF"/>
    <property type="match status" value="1"/>
</dbReference>
<dbReference type="RefSeq" id="WP_253885559.1">
    <property type="nucleotide sequence ID" value="NZ_BAAAVB010000001.1"/>
</dbReference>
<dbReference type="Gene3D" id="3.30.70.270">
    <property type="match status" value="1"/>
</dbReference>
<reference evidence="5 6" key="1">
    <citation type="submission" date="2022-06" db="EMBL/GenBank/DDBJ databases">
        <title>Genomic Encyclopedia of Archaeal and Bacterial Type Strains, Phase II (KMG-II): from individual species to whole genera.</title>
        <authorList>
            <person name="Goeker M."/>
        </authorList>
    </citation>
    <scope>NUCLEOTIDE SEQUENCE [LARGE SCALE GENOMIC DNA]</scope>
    <source>
        <strain evidence="5 6">DSM 44255</strain>
    </source>
</reference>
<organism evidence="5 6">
    <name type="scientific">Actinokineospora diospyrosa</name>
    <dbReference type="NCBI Taxonomy" id="103728"/>
    <lineage>
        <taxon>Bacteria</taxon>
        <taxon>Bacillati</taxon>
        <taxon>Actinomycetota</taxon>
        <taxon>Actinomycetes</taxon>
        <taxon>Pseudonocardiales</taxon>
        <taxon>Pseudonocardiaceae</taxon>
        <taxon>Actinokineospora</taxon>
    </lineage>
</organism>
<dbReference type="NCBIfam" id="TIGR00254">
    <property type="entry name" value="GGDEF"/>
    <property type="match status" value="1"/>
</dbReference>
<feature type="domain" description="PAS" evidence="1">
    <location>
        <begin position="144"/>
        <end position="199"/>
    </location>
</feature>
<evidence type="ECO:0000313" key="6">
    <source>
        <dbReference type="Proteomes" id="UP001205185"/>
    </source>
</evidence>
<dbReference type="PANTHER" id="PTHR44757">
    <property type="entry name" value="DIGUANYLATE CYCLASE DGCP"/>
    <property type="match status" value="1"/>
</dbReference>
<dbReference type="NCBIfam" id="TIGR00229">
    <property type="entry name" value="sensory_box"/>
    <property type="match status" value="1"/>
</dbReference>
<name>A0ABT1I7P3_9PSEU</name>
<dbReference type="PROSITE" id="PS50887">
    <property type="entry name" value="GGDEF"/>
    <property type="match status" value="1"/>
</dbReference>
<evidence type="ECO:0000259" key="1">
    <source>
        <dbReference type="PROSITE" id="PS50112"/>
    </source>
</evidence>
<dbReference type="SUPFAM" id="SSF55785">
    <property type="entry name" value="PYP-like sensor domain (PAS domain)"/>
    <property type="match status" value="1"/>
</dbReference>
<dbReference type="InterPro" id="IPR000014">
    <property type="entry name" value="PAS"/>
</dbReference>
<evidence type="ECO:0000313" key="5">
    <source>
        <dbReference type="EMBL" id="MCP2268644.1"/>
    </source>
</evidence>
<dbReference type="EMBL" id="JAMTCO010000003">
    <property type="protein sequence ID" value="MCP2268644.1"/>
    <property type="molecule type" value="Genomic_DNA"/>
</dbReference>
<dbReference type="PROSITE" id="PS50113">
    <property type="entry name" value="PAC"/>
    <property type="match status" value="1"/>
</dbReference>
<dbReference type="SUPFAM" id="SSF55073">
    <property type="entry name" value="Nucleotide cyclase"/>
    <property type="match status" value="1"/>
</dbReference>
<dbReference type="InterPro" id="IPR029787">
    <property type="entry name" value="Nucleotide_cyclase"/>
</dbReference>
<dbReference type="InterPro" id="IPR035965">
    <property type="entry name" value="PAS-like_dom_sf"/>
</dbReference>
<dbReference type="Gene3D" id="3.20.20.450">
    <property type="entry name" value="EAL domain"/>
    <property type="match status" value="1"/>
</dbReference>
<dbReference type="Pfam" id="PF00563">
    <property type="entry name" value="EAL"/>
    <property type="match status" value="1"/>
</dbReference>
<dbReference type="InterPro" id="IPR035919">
    <property type="entry name" value="EAL_sf"/>
</dbReference>
<dbReference type="CDD" id="cd00130">
    <property type="entry name" value="PAS"/>
    <property type="match status" value="1"/>
</dbReference>
<comment type="caution">
    <text evidence="5">The sequence shown here is derived from an EMBL/GenBank/DDBJ whole genome shotgun (WGS) entry which is preliminary data.</text>
</comment>
<dbReference type="InterPro" id="IPR000160">
    <property type="entry name" value="GGDEF_dom"/>
</dbReference>
<dbReference type="InterPro" id="IPR013656">
    <property type="entry name" value="PAS_4"/>
</dbReference>
<dbReference type="PANTHER" id="PTHR44757:SF2">
    <property type="entry name" value="BIOFILM ARCHITECTURE MAINTENANCE PROTEIN MBAA"/>
    <property type="match status" value="1"/>
</dbReference>
<proteinExistence type="predicted"/>
<accession>A0ABT1I7P3</accession>
<dbReference type="SMART" id="SM00091">
    <property type="entry name" value="PAS"/>
    <property type="match status" value="1"/>
</dbReference>
<dbReference type="InterPro" id="IPR043128">
    <property type="entry name" value="Rev_trsase/Diguanyl_cyclase"/>
</dbReference>
<dbReference type="SUPFAM" id="SSF141868">
    <property type="entry name" value="EAL domain-like"/>
    <property type="match status" value="1"/>
</dbReference>
<dbReference type="Proteomes" id="UP001205185">
    <property type="component" value="Unassembled WGS sequence"/>
</dbReference>
<feature type="domain" description="EAL" evidence="3">
    <location>
        <begin position="433"/>
        <end position="684"/>
    </location>
</feature>
<dbReference type="CDD" id="cd01949">
    <property type="entry name" value="GGDEF"/>
    <property type="match status" value="1"/>
</dbReference>
<gene>
    <name evidence="5" type="ORF">LV75_001131</name>
</gene>
<dbReference type="PROSITE" id="PS50112">
    <property type="entry name" value="PAS"/>
    <property type="match status" value="1"/>
</dbReference>
<dbReference type="Gene3D" id="3.30.450.20">
    <property type="entry name" value="PAS domain"/>
    <property type="match status" value="1"/>
</dbReference>
<sequence length="684" mass="72881">MSDAPPDPEGDQADLVLSWLRVVAATAYVPRSSTEVHALLASLLRRLTEALTATPPDVVVGLRVGELMVEGALTGETTLEGSLGVLADGLADAGFGARPVARLLAYVAAGYAAALRKRTLAQQENMKLALLTAKQRAERDRRATESRFREVFDASAVGIAITELDGTFVETNPALATILGRPTEDLRYRTLAEFIADEDEPPLAVGEADRRRVVRPGGDTAWVYLTTSMLRDDSGVARYRVTMVQDLSELQLLGNQLSHQSLHDALTGLPNRLHFESRLEAMHAQAPPHRPLTLLCLDLDAFSLVNTTYGHATGDRVLRTTANRLTSAVAGRQALVARVGGDEFAVLIAHDTAPPPVSTLVTALLAELSEPDYDAGVGLAVSATVGAVRRTPAEMSSAELFRAADAAHRYARSLGRHQWAEFDGHADRATRKVGTLATGLPAAWENGELRVAYQPVVRLSDLVPVRVRALVHLPTDRDTAELAESTGLSVPLGPWLLAQSGTHLPRWRTLFGPVAEEGEAVHRVLLSGLQSADGDLSATVNDVLTSTCVPTGALEIGLDTAAVLTGRGDAQDNLRTLSDIGVVTALHGFTGGPREIAMVERFGVRTVLLADPFEGWRPDWLPREAVPVRATLELIAALRSVGASVGVLGVRDHAEATWWAEQGVRTAEGPAFGGPGGVGDITGR</sequence>
<evidence type="ECO:0000259" key="4">
    <source>
        <dbReference type="PROSITE" id="PS50887"/>
    </source>
</evidence>
<evidence type="ECO:0000259" key="3">
    <source>
        <dbReference type="PROSITE" id="PS50883"/>
    </source>
</evidence>